<dbReference type="GO" id="GO:0003723">
    <property type="term" value="F:RNA binding"/>
    <property type="evidence" value="ECO:0007669"/>
    <property type="project" value="TreeGrafter"/>
</dbReference>
<dbReference type="InParanoid" id="A0A7M7J2U4"/>
<dbReference type="GO" id="GO:0004525">
    <property type="term" value="F:ribonuclease III activity"/>
    <property type="evidence" value="ECO:0007669"/>
    <property type="project" value="InterPro"/>
</dbReference>
<dbReference type="CDD" id="cd00593">
    <property type="entry name" value="RIBOc"/>
    <property type="match status" value="1"/>
</dbReference>
<proteinExistence type="predicted"/>
<dbReference type="Gene3D" id="1.10.1520.10">
    <property type="entry name" value="Ribonuclease III domain"/>
    <property type="match status" value="1"/>
</dbReference>
<dbReference type="PANTHER" id="PTHR14950">
    <property type="entry name" value="DICER-RELATED"/>
    <property type="match status" value="1"/>
</dbReference>
<evidence type="ECO:0000313" key="4">
    <source>
        <dbReference type="Proteomes" id="UP000594260"/>
    </source>
</evidence>
<dbReference type="GO" id="GO:0004530">
    <property type="term" value="F:deoxyribonuclease I activity"/>
    <property type="evidence" value="ECO:0007669"/>
    <property type="project" value="TreeGrafter"/>
</dbReference>
<protein>
    <recommendedName>
        <fullName evidence="2">RNase III domain-containing protein</fullName>
    </recommendedName>
</protein>
<dbReference type="SUPFAM" id="SSF69065">
    <property type="entry name" value="RNase III domain-like"/>
    <property type="match status" value="1"/>
</dbReference>
<dbReference type="OrthoDB" id="416741at2759"/>
<dbReference type="GO" id="GO:0005634">
    <property type="term" value="C:nucleus"/>
    <property type="evidence" value="ECO:0007669"/>
    <property type="project" value="TreeGrafter"/>
</dbReference>
<keyword evidence="4" id="KW-1185">Reference proteome</keyword>
<dbReference type="InterPro" id="IPR036389">
    <property type="entry name" value="RNase_III_sf"/>
</dbReference>
<name>A0A7M7J2U4_VARDE</name>
<dbReference type="PROSITE" id="PS50142">
    <property type="entry name" value="RNASE_3_2"/>
    <property type="match status" value="1"/>
</dbReference>
<dbReference type="Proteomes" id="UP000594260">
    <property type="component" value="Unplaced"/>
</dbReference>
<dbReference type="KEGG" id="vde:111243925"/>
<dbReference type="EnsemblMetazoa" id="XM_022790273">
    <property type="protein sequence ID" value="XP_022646008"/>
    <property type="gene ID" value="LOC111243925"/>
</dbReference>
<dbReference type="GO" id="GO:0005737">
    <property type="term" value="C:cytoplasm"/>
    <property type="evidence" value="ECO:0007669"/>
    <property type="project" value="TreeGrafter"/>
</dbReference>
<evidence type="ECO:0000256" key="1">
    <source>
        <dbReference type="ARBA" id="ARBA00022801"/>
    </source>
</evidence>
<dbReference type="SMART" id="SM00535">
    <property type="entry name" value="RIBOc"/>
    <property type="match status" value="1"/>
</dbReference>
<dbReference type="GO" id="GO:0070578">
    <property type="term" value="C:RISC-loading complex"/>
    <property type="evidence" value="ECO:0007669"/>
    <property type="project" value="TreeGrafter"/>
</dbReference>
<dbReference type="GO" id="GO:0031054">
    <property type="term" value="P:pre-miRNA processing"/>
    <property type="evidence" value="ECO:0007669"/>
    <property type="project" value="TreeGrafter"/>
</dbReference>
<organism evidence="3 4">
    <name type="scientific">Varroa destructor</name>
    <name type="common">Honeybee mite</name>
    <dbReference type="NCBI Taxonomy" id="109461"/>
    <lineage>
        <taxon>Eukaryota</taxon>
        <taxon>Metazoa</taxon>
        <taxon>Ecdysozoa</taxon>
        <taxon>Arthropoda</taxon>
        <taxon>Chelicerata</taxon>
        <taxon>Arachnida</taxon>
        <taxon>Acari</taxon>
        <taxon>Parasitiformes</taxon>
        <taxon>Mesostigmata</taxon>
        <taxon>Gamasina</taxon>
        <taxon>Dermanyssoidea</taxon>
        <taxon>Varroidae</taxon>
        <taxon>Varroa</taxon>
    </lineage>
</organism>
<reference evidence="3" key="1">
    <citation type="submission" date="2021-01" db="UniProtKB">
        <authorList>
            <consortium name="EnsemblMetazoa"/>
        </authorList>
    </citation>
    <scope>IDENTIFICATION</scope>
</reference>
<dbReference type="Pfam" id="PF00636">
    <property type="entry name" value="Ribonuclease_3"/>
    <property type="match status" value="1"/>
</dbReference>
<dbReference type="PANTHER" id="PTHR14950:SF37">
    <property type="entry name" value="ENDORIBONUCLEASE DICER"/>
    <property type="match status" value="1"/>
</dbReference>
<dbReference type="AlphaFoldDB" id="A0A7M7J2U4"/>
<dbReference type="GeneID" id="111243925"/>
<evidence type="ECO:0000259" key="2">
    <source>
        <dbReference type="PROSITE" id="PS50142"/>
    </source>
</evidence>
<keyword evidence="1" id="KW-0378">Hydrolase</keyword>
<evidence type="ECO:0000313" key="3">
    <source>
        <dbReference type="EnsemblMetazoa" id="XP_022646008"/>
    </source>
</evidence>
<sequence length="321" mass="37187">MHVTKSNNSRIYAFMNPVWTTKWCSPMRNWRVRSIIKQAFYPLAIIQRRIKPTFLKSRCSALTMKMILERTVQLGPLLALYFMPVINHCAGQTFQLRSYSHNNSHPKVVPNSLKLSPALIVDLALEVPQDFEKVVLQNRYKFTKREYLIKALLHKSYEAKRRRDRLDSFTPLDQIGDMVLNYMITRILIMNSQSNLNTKALSKMRSAILQRNAISFIAIKNKVDDYIFINEQHLANTSSTAKFKEQVKNLENYQALVAAIIDPKRRPTSGSFLPDIVKAIIGAVYVDSGYDIQKTDDVIMPMFKKEIEVVYNKVYNDQNTE</sequence>
<feature type="domain" description="RNase III" evidence="2">
    <location>
        <begin position="131"/>
        <end position="289"/>
    </location>
</feature>
<dbReference type="RefSeq" id="XP_022646008.1">
    <property type="nucleotide sequence ID" value="XM_022790273.1"/>
</dbReference>
<dbReference type="GO" id="GO:0030422">
    <property type="term" value="P:siRNA processing"/>
    <property type="evidence" value="ECO:0007669"/>
    <property type="project" value="TreeGrafter"/>
</dbReference>
<dbReference type="InterPro" id="IPR000999">
    <property type="entry name" value="RNase_III_dom"/>
</dbReference>
<accession>A0A7M7J2U4</accession>
<dbReference type="GO" id="GO:0006309">
    <property type="term" value="P:apoptotic DNA fragmentation"/>
    <property type="evidence" value="ECO:0007669"/>
    <property type="project" value="TreeGrafter"/>
</dbReference>